<evidence type="ECO:0000313" key="1">
    <source>
        <dbReference type="EMBL" id="EIC22621.1"/>
    </source>
</evidence>
<reference evidence="1 2" key="2">
    <citation type="submission" date="2011-11" db="EMBL/GenBank/DDBJ databases">
        <authorList>
            <consortium name="US DOE Joint Genome Institute"/>
            <person name="Lucas S."/>
            <person name="Han J."/>
            <person name="Lapidus A."/>
            <person name="Cheng J.-F."/>
            <person name="Goodwin L."/>
            <person name="Pitluck S."/>
            <person name="Peters L."/>
            <person name="Ovchinnikova G."/>
            <person name="Zhang X."/>
            <person name="Detter J.C."/>
            <person name="Han C."/>
            <person name="Tapia R."/>
            <person name="Land M."/>
            <person name="Hauser L."/>
            <person name="Kyrpides N."/>
            <person name="Ivanova N."/>
            <person name="Pagani I."/>
            <person name="Vogl K."/>
            <person name="Liu Z."/>
            <person name="Overmann J."/>
            <person name="Frigaard N.-U."/>
            <person name="Bryant D."/>
            <person name="Woyke T."/>
        </authorList>
    </citation>
    <scope>NUCLEOTIDE SEQUENCE [LARGE SCALE GENOMIC DNA]</scope>
    <source>
        <strain evidence="1 2">970</strain>
    </source>
</reference>
<evidence type="ECO:0000313" key="2">
    <source>
        <dbReference type="Proteomes" id="UP000002964"/>
    </source>
</evidence>
<protein>
    <submittedName>
        <fullName evidence="1">Uncharacterized protein</fullName>
    </submittedName>
</protein>
<organism evidence="1 2">
    <name type="scientific">Thiorhodovibrio frisius</name>
    <dbReference type="NCBI Taxonomy" id="631362"/>
    <lineage>
        <taxon>Bacteria</taxon>
        <taxon>Pseudomonadati</taxon>
        <taxon>Pseudomonadota</taxon>
        <taxon>Gammaproteobacteria</taxon>
        <taxon>Chromatiales</taxon>
        <taxon>Chromatiaceae</taxon>
        <taxon>Thiorhodovibrio</taxon>
    </lineage>
</organism>
<dbReference type="HOGENOM" id="CLU_2866442_0_0_6"/>
<dbReference type="Proteomes" id="UP000002964">
    <property type="component" value="Unassembled WGS sequence"/>
</dbReference>
<name>H8Z259_9GAMM</name>
<gene>
    <name evidence="1" type="ORF">Thi970DRAFT_02898</name>
</gene>
<proteinExistence type="predicted"/>
<reference evidence="2" key="1">
    <citation type="submission" date="2011-06" db="EMBL/GenBank/DDBJ databases">
        <authorList>
            <consortium name="US DOE Joint Genome Institute (JGI-PGF)"/>
            <person name="Lucas S."/>
            <person name="Han J."/>
            <person name="Lapidus A."/>
            <person name="Cheng J.-F."/>
            <person name="Goodwin L."/>
            <person name="Pitluck S."/>
            <person name="Peters L."/>
            <person name="Land M.L."/>
            <person name="Hauser L."/>
            <person name="Vogl K."/>
            <person name="Liu Z."/>
            <person name="Overmann J."/>
            <person name="Frigaard N.-U."/>
            <person name="Bryant D.A."/>
            <person name="Woyke T.J."/>
        </authorList>
    </citation>
    <scope>NUCLEOTIDE SEQUENCE [LARGE SCALE GENOMIC DNA]</scope>
    <source>
        <strain evidence="2">970</strain>
    </source>
</reference>
<dbReference type="STRING" id="631362.Thi970DRAFT_02898"/>
<dbReference type="RefSeq" id="WP_009149569.1">
    <property type="nucleotide sequence ID" value="NZ_CP121471.1"/>
</dbReference>
<dbReference type="AlphaFoldDB" id="H8Z259"/>
<accession>H8Z259</accession>
<dbReference type="EMBL" id="JH603169">
    <property type="protein sequence ID" value="EIC22621.1"/>
    <property type="molecule type" value="Genomic_DNA"/>
</dbReference>
<keyword evidence="2" id="KW-1185">Reference proteome</keyword>
<dbReference type="OrthoDB" id="9946711at2"/>
<sequence length="64" mass="7587">MTTNPEPECVRLKQRGAEYVAQLTNKMTLEEQLAFWHQRTAALRERQRENRLLSHSEHSEHSVN</sequence>